<reference evidence="1 2" key="1">
    <citation type="submission" date="2018-11" db="EMBL/GenBank/DDBJ databases">
        <authorList>
            <consortium name="Pathogen Informatics"/>
        </authorList>
    </citation>
    <scope>NUCLEOTIDE SEQUENCE [LARGE SCALE GENOMIC DNA]</scope>
</reference>
<dbReference type="OrthoDB" id="5826989at2759"/>
<evidence type="ECO:0000313" key="1">
    <source>
        <dbReference type="EMBL" id="VDK61845.1"/>
    </source>
</evidence>
<protein>
    <submittedName>
        <fullName evidence="1">Uncharacterized protein</fullName>
    </submittedName>
</protein>
<keyword evidence="2" id="KW-1185">Reference proteome</keyword>
<evidence type="ECO:0000313" key="2">
    <source>
        <dbReference type="Proteomes" id="UP000271889"/>
    </source>
</evidence>
<dbReference type="PANTHER" id="PTHR34141">
    <property type="match status" value="1"/>
</dbReference>
<sequence>MVEFLHFDIQSTGQKSHCVNTTFWPSQCYIPLVRTSSKLVVNCIPDADRGRQAKIRSLRIQREVLQAPRGPEILKSVPKLQNRSPIYPTLRANPYPEVTDLFCRLPLSTLFYQLEAVNLGDLLRTVRNAPDIPKEECFANHTTLSPVNLISGSGILTGFPFDKVERKIVHFKTELPYLLGSTYPCPTAVHMEPFSTSVFKVLI</sequence>
<gene>
    <name evidence="1" type="ORF">CGOC_LOCUS5385</name>
</gene>
<name>A0A3P6S508_CYLGO</name>
<dbReference type="Proteomes" id="UP000271889">
    <property type="component" value="Unassembled WGS sequence"/>
</dbReference>
<dbReference type="PANTHER" id="PTHR34141:SF1">
    <property type="match status" value="1"/>
</dbReference>
<dbReference type="EMBL" id="UYRV01016305">
    <property type="protein sequence ID" value="VDK61845.1"/>
    <property type="molecule type" value="Genomic_DNA"/>
</dbReference>
<accession>A0A3P6S508</accession>
<dbReference type="AlphaFoldDB" id="A0A3P6S508"/>
<proteinExistence type="predicted"/>
<organism evidence="1 2">
    <name type="scientific">Cylicostephanus goldi</name>
    <name type="common">Nematode worm</name>
    <dbReference type="NCBI Taxonomy" id="71465"/>
    <lineage>
        <taxon>Eukaryota</taxon>
        <taxon>Metazoa</taxon>
        <taxon>Ecdysozoa</taxon>
        <taxon>Nematoda</taxon>
        <taxon>Chromadorea</taxon>
        <taxon>Rhabditida</taxon>
        <taxon>Rhabditina</taxon>
        <taxon>Rhabditomorpha</taxon>
        <taxon>Strongyloidea</taxon>
        <taxon>Strongylidae</taxon>
        <taxon>Cylicostephanus</taxon>
    </lineage>
</organism>